<dbReference type="EMBL" id="CP003017">
    <property type="protein sequence ID" value="AEN89336.1"/>
    <property type="molecule type" value="Genomic_DNA"/>
</dbReference>
<reference evidence="1 2" key="1">
    <citation type="journal article" date="2011" name="J. Bacteriol.">
        <title>Complete genome sequence of the industrial strain Bacillus megaterium WSH-002.</title>
        <authorList>
            <person name="Liu L."/>
            <person name="Li Y."/>
            <person name="Zhang J."/>
            <person name="Zou W."/>
            <person name="Zhou Z."/>
            <person name="Liu J."/>
            <person name="Li X."/>
            <person name="Wang L."/>
            <person name="Chen J."/>
        </authorList>
    </citation>
    <scope>NUCLEOTIDE SEQUENCE [LARGE SCALE GENOMIC DNA]</scope>
    <source>
        <strain evidence="1 2">WSH-002</strain>
    </source>
</reference>
<evidence type="ECO:0000313" key="1">
    <source>
        <dbReference type="EMBL" id="AEN89336.1"/>
    </source>
</evidence>
<evidence type="ECO:0000313" key="2">
    <source>
        <dbReference type="Proteomes" id="UP000001283"/>
    </source>
</evidence>
<dbReference type="KEGG" id="bmh:BMWSH_2454"/>
<name>A0A8D4BK54_PRIMW</name>
<protein>
    <submittedName>
        <fullName evidence="1">Uncharacterized protein</fullName>
    </submittedName>
</protein>
<dbReference type="Proteomes" id="UP000001283">
    <property type="component" value="Chromosome"/>
</dbReference>
<gene>
    <name evidence="1" type="ORF">BMWSH_2454</name>
</gene>
<sequence length="14" mass="1857">MRYVRKGWIRLEIH</sequence>
<proteinExistence type="predicted"/>
<accession>A0A8D4BK54</accession>
<organism evidence="1 2">
    <name type="scientific">Priestia megaterium (strain WSH-002)</name>
    <name type="common">Bacillus megaterium</name>
    <dbReference type="NCBI Taxonomy" id="1006007"/>
    <lineage>
        <taxon>Bacteria</taxon>
        <taxon>Bacillati</taxon>
        <taxon>Bacillota</taxon>
        <taxon>Bacilli</taxon>
        <taxon>Bacillales</taxon>
        <taxon>Bacillaceae</taxon>
        <taxon>Priestia</taxon>
    </lineage>
</organism>